<name>A0ABY3C8C8_9GAMM</name>
<gene>
    <name evidence="1" type="ORF">EKO24_015415</name>
</gene>
<dbReference type="EMBL" id="RYFG02000109">
    <property type="protein sequence ID" value="TRW92053.1"/>
    <property type="molecule type" value="Genomic_DNA"/>
</dbReference>
<reference evidence="1 2" key="1">
    <citation type="journal article" date="2019" name="Antonie Van Leeuwenhoek">
        <title>Description of 'Ca. Methylobacter oryzae' KRF1, a novel species from the environmentally important Methylobacter clade 2.</title>
        <authorList>
            <person name="Khatri K."/>
            <person name="Mohite J.A."/>
            <person name="Pandit P.S."/>
            <person name="Bahulikar R."/>
            <person name="Rahalkar M.C."/>
        </authorList>
    </citation>
    <scope>NUCLEOTIDE SEQUENCE [LARGE SCALE GENOMIC DNA]</scope>
    <source>
        <strain evidence="1 2">KRF1</strain>
    </source>
</reference>
<organism evidence="1 2">
    <name type="scientific">Candidatus Methylobacter oryzae</name>
    <dbReference type="NCBI Taxonomy" id="2497749"/>
    <lineage>
        <taxon>Bacteria</taxon>
        <taxon>Pseudomonadati</taxon>
        <taxon>Pseudomonadota</taxon>
        <taxon>Gammaproteobacteria</taxon>
        <taxon>Methylococcales</taxon>
        <taxon>Methylococcaceae</taxon>
        <taxon>Methylobacter</taxon>
    </lineage>
</organism>
<evidence type="ECO:0000313" key="1">
    <source>
        <dbReference type="EMBL" id="TRW92053.1"/>
    </source>
</evidence>
<keyword evidence="2" id="KW-1185">Reference proteome</keyword>
<dbReference type="Proteomes" id="UP000733744">
    <property type="component" value="Unassembled WGS sequence"/>
</dbReference>
<comment type="caution">
    <text evidence="1">The sequence shown here is derived from an EMBL/GenBank/DDBJ whole genome shotgun (WGS) entry which is preliminary data.</text>
</comment>
<sequence length="64" mass="7051">MRNFYINKTGVIVLANEQAAFISFGRFALPDLEYIADELEVVGKSWNEASKTGVLWLCAGPTNA</sequence>
<proteinExistence type="predicted"/>
<accession>A0ABY3C8C8</accession>
<protein>
    <submittedName>
        <fullName evidence="1">Uncharacterized protein</fullName>
    </submittedName>
</protein>
<evidence type="ECO:0000313" key="2">
    <source>
        <dbReference type="Proteomes" id="UP000733744"/>
    </source>
</evidence>